<evidence type="ECO:0000313" key="3">
    <source>
        <dbReference type="EMBL" id="REH88197.1"/>
    </source>
</evidence>
<dbReference type="EMBL" id="QKXQ01000763">
    <property type="protein sequence ID" value="REH88197.1"/>
    <property type="molecule type" value="Genomic_DNA"/>
</dbReference>
<feature type="domain" description="EC042-2821-like Restriction Endonuclease-like" evidence="2">
    <location>
        <begin position="227"/>
        <end position="318"/>
    </location>
</feature>
<evidence type="ECO:0000259" key="1">
    <source>
        <dbReference type="Pfam" id="PF12358"/>
    </source>
</evidence>
<dbReference type="Proteomes" id="UP000256562">
    <property type="component" value="Unassembled WGS sequence"/>
</dbReference>
<dbReference type="RefSeq" id="WP_116095527.1">
    <property type="nucleotide sequence ID" value="NZ_QKXN01000100.1"/>
</dbReference>
<dbReference type="InterPro" id="IPR022104">
    <property type="entry name" value="DUF3644"/>
</dbReference>
<protein>
    <submittedName>
        <fullName evidence="3">DUF3644 domain-containing protein</fullName>
    </submittedName>
</protein>
<organism evidence="3 4">
    <name type="scientific">Staphylococcus felis</name>
    <dbReference type="NCBI Taxonomy" id="46127"/>
    <lineage>
        <taxon>Bacteria</taxon>
        <taxon>Bacillati</taxon>
        <taxon>Bacillota</taxon>
        <taxon>Bacilli</taxon>
        <taxon>Bacillales</taxon>
        <taxon>Staphylococcaceae</taxon>
        <taxon>Staphylococcus</taxon>
    </lineage>
</organism>
<dbReference type="Pfam" id="PF12358">
    <property type="entry name" value="DUF3644"/>
    <property type="match status" value="1"/>
</dbReference>
<gene>
    <name evidence="3" type="ORF">DOS83_14395</name>
</gene>
<sequence>MENLSKQLVDKSIEAFILGLEVYNKPTIKYRIEGFSFFICNAWELMLKAELLNRGENIYYEDHPDRTISLNNTIKLIYPDYNTRIRLNLEKIIDLRNISTHFITQEYEIKYAPLFQACVMNFINETIRFHKTDVSEFISQNFLTISASYEPLSNEQIKLKYPPEIAEKFIKESNDIDVLSNEYSSDKFSIDIKQNLYITKKKEDADFLVAMHKGSKNKVDIVKEYKDPSDTHKYSYSSVIKVVNERLKKSNISIDYVKGFNQYVLNLIIDFYDIKNDDKHAYKHTIGKQESYTYSQQFIEFIINEIKKNPNKFVESLRDKKR</sequence>
<reference evidence="3 4" key="1">
    <citation type="journal article" date="2018" name="Vet. Microbiol.">
        <title>Characterisation of Staphylococcus felis isolated from cats using whole genome sequencing.</title>
        <authorList>
            <person name="Worthing K."/>
            <person name="Pang S."/>
            <person name="Trott D.J."/>
            <person name="Abraham S."/>
            <person name="Coombs G.W."/>
            <person name="Jordan D."/>
            <person name="McIntyre L."/>
            <person name="Davies M.R."/>
            <person name="Norris J."/>
        </authorList>
    </citation>
    <scope>NUCLEOTIDE SEQUENCE [LARGE SCALE GENOMIC DNA]</scope>
    <source>
        <strain evidence="3 4">F9</strain>
    </source>
</reference>
<dbReference type="OrthoDB" id="1398764at2"/>
<comment type="caution">
    <text evidence="3">The sequence shown here is derived from an EMBL/GenBank/DDBJ whole genome shotgun (WGS) entry which is preliminary data.</text>
</comment>
<dbReference type="InterPro" id="IPR049530">
    <property type="entry name" value="EC042_2821"/>
</dbReference>
<dbReference type="AlphaFoldDB" id="A0A3E0IKC4"/>
<proteinExistence type="predicted"/>
<evidence type="ECO:0000313" key="4">
    <source>
        <dbReference type="Proteomes" id="UP000256562"/>
    </source>
</evidence>
<dbReference type="Pfam" id="PF18740">
    <property type="entry name" value="EC042_2821"/>
    <property type="match status" value="1"/>
</dbReference>
<name>A0A3E0IKC4_9STAP</name>
<evidence type="ECO:0000259" key="2">
    <source>
        <dbReference type="Pfam" id="PF18740"/>
    </source>
</evidence>
<accession>A0A3E0IKC4</accession>
<feature type="domain" description="DUF3644" evidence="1">
    <location>
        <begin position="7"/>
        <end position="177"/>
    </location>
</feature>